<proteinExistence type="predicted"/>
<feature type="compositionally biased region" description="Basic and acidic residues" evidence="1">
    <location>
        <begin position="33"/>
        <end position="68"/>
    </location>
</feature>
<gene>
    <name evidence="2" type="ORF">K0M31_010048</name>
</gene>
<comment type="caution">
    <text evidence="2">The sequence shown here is derived from an EMBL/GenBank/DDBJ whole genome shotgun (WGS) entry which is preliminary data.</text>
</comment>
<feature type="region of interest" description="Disordered" evidence="1">
    <location>
        <begin position="27"/>
        <end position="68"/>
    </location>
</feature>
<protein>
    <submittedName>
        <fullName evidence="2">Uncharacterized protein</fullName>
    </submittedName>
</protein>
<name>A0AA40KIN8_9HYME</name>
<reference evidence="2" key="1">
    <citation type="submission" date="2021-10" db="EMBL/GenBank/DDBJ databases">
        <title>Melipona bicolor Genome sequencing and assembly.</title>
        <authorList>
            <person name="Araujo N.S."/>
            <person name="Arias M.C."/>
        </authorList>
    </citation>
    <scope>NUCLEOTIDE SEQUENCE</scope>
    <source>
        <strain evidence="2">USP_2M_L1-L4_2017</strain>
        <tissue evidence="2">Whole body</tissue>
    </source>
</reference>
<organism evidence="2 3">
    <name type="scientific">Melipona bicolor</name>
    <dbReference type="NCBI Taxonomy" id="60889"/>
    <lineage>
        <taxon>Eukaryota</taxon>
        <taxon>Metazoa</taxon>
        <taxon>Ecdysozoa</taxon>
        <taxon>Arthropoda</taxon>
        <taxon>Hexapoda</taxon>
        <taxon>Insecta</taxon>
        <taxon>Pterygota</taxon>
        <taxon>Neoptera</taxon>
        <taxon>Endopterygota</taxon>
        <taxon>Hymenoptera</taxon>
        <taxon>Apocrita</taxon>
        <taxon>Aculeata</taxon>
        <taxon>Apoidea</taxon>
        <taxon>Anthophila</taxon>
        <taxon>Apidae</taxon>
        <taxon>Melipona</taxon>
    </lineage>
</organism>
<dbReference type="AlphaFoldDB" id="A0AA40KIN8"/>
<sequence length="68" mass="8138">MQLATIELARSHNAVVEFHATFKGITLGNEPQNEEKERKKERKEDRKRQEEEHFEIRGDNLYEKVERA</sequence>
<keyword evidence="3" id="KW-1185">Reference proteome</keyword>
<evidence type="ECO:0000256" key="1">
    <source>
        <dbReference type="SAM" id="MobiDB-lite"/>
    </source>
</evidence>
<evidence type="ECO:0000313" key="3">
    <source>
        <dbReference type="Proteomes" id="UP001177670"/>
    </source>
</evidence>
<evidence type="ECO:0000313" key="2">
    <source>
        <dbReference type="EMBL" id="KAK1121737.1"/>
    </source>
</evidence>
<dbReference type="Proteomes" id="UP001177670">
    <property type="component" value="Unassembled WGS sequence"/>
</dbReference>
<dbReference type="EMBL" id="JAHYIQ010000025">
    <property type="protein sequence ID" value="KAK1121737.1"/>
    <property type="molecule type" value="Genomic_DNA"/>
</dbReference>
<accession>A0AA40KIN8</accession>